<dbReference type="KEGG" id="alv:Alvin_3053"/>
<name>D3RS16_ALLVD</name>
<dbReference type="OrthoDB" id="5294130at2"/>
<dbReference type="RefSeq" id="WP_012972218.1">
    <property type="nucleotide sequence ID" value="NC_013851.1"/>
</dbReference>
<dbReference type="STRING" id="572477.Alvin_3053"/>
<evidence type="ECO:0000313" key="3">
    <source>
        <dbReference type="Proteomes" id="UP000001441"/>
    </source>
</evidence>
<gene>
    <name evidence="2" type="ordered locus">Alvin_3053</name>
</gene>
<reference evidence="2 3" key="1">
    <citation type="journal article" date="2011" name="Stand. Genomic Sci.">
        <title>Complete genome sequence of Allochromatium vinosum DSM 180(T).</title>
        <authorList>
            <person name="Weissgerber T."/>
            <person name="Zigann R."/>
            <person name="Bruce D."/>
            <person name="Chang Y.J."/>
            <person name="Detter J.C."/>
            <person name="Han C."/>
            <person name="Hauser L."/>
            <person name="Jeffries C.D."/>
            <person name="Land M."/>
            <person name="Munk A.C."/>
            <person name="Tapia R."/>
            <person name="Dahl C."/>
        </authorList>
    </citation>
    <scope>NUCLEOTIDE SEQUENCE [LARGE SCALE GENOMIC DNA]</scope>
    <source>
        <strain evidence="3">ATCC 17899 / DSM 180 / NBRC 103801 / NCIMB 10441 / D</strain>
    </source>
</reference>
<dbReference type="Proteomes" id="UP000001441">
    <property type="component" value="Chromosome"/>
</dbReference>
<dbReference type="HOGENOM" id="CLU_086367_1_0_6"/>
<accession>D3RS16</accession>
<dbReference type="AlphaFoldDB" id="D3RS16"/>
<dbReference type="eggNOG" id="COG1418">
    <property type="taxonomic scope" value="Bacteria"/>
</dbReference>
<sequence length="221" mass="25162">MSKRDHANTQRERLAYEAARIMVEQGLNDFESARRKAAERTGILDRRQWPSNERLKEAVLMQRQLFWGAGHDEASRSLKREAVQAMWMLSEFEPRLIGSTLHDLGDRQNGVELFLFADRPEDVLFTLADQGIPWREGERILRYTNGQRLAHPAFGFLAGEIPFELIVLPVRARRQPPLDPITDRPGLGADLAAVERMLAREDQGTPGVPQSAPCQRLEIGR</sequence>
<proteinExistence type="predicted"/>
<organism evidence="2 3">
    <name type="scientific">Allochromatium vinosum (strain ATCC 17899 / DSM 180 / NBRC 103801 / NCIMB 10441 / D)</name>
    <name type="common">Chromatium vinosum</name>
    <dbReference type="NCBI Taxonomy" id="572477"/>
    <lineage>
        <taxon>Bacteria</taxon>
        <taxon>Pseudomonadati</taxon>
        <taxon>Pseudomonadota</taxon>
        <taxon>Gammaproteobacteria</taxon>
        <taxon>Chromatiales</taxon>
        <taxon>Chromatiaceae</taxon>
        <taxon>Allochromatium</taxon>
    </lineage>
</organism>
<feature type="region of interest" description="Disordered" evidence="1">
    <location>
        <begin position="201"/>
        <end position="221"/>
    </location>
</feature>
<keyword evidence="3" id="KW-1185">Reference proteome</keyword>
<evidence type="ECO:0000313" key="2">
    <source>
        <dbReference type="EMBL" id="ADC63953.1"/>
    </source>
</evidence>
<protein>
    <submittedName>
        <fullName evidence="2">Uncharacterized protein</fullName>
    </submittedName>
</protein>
<dbReference type="EMBL" id="CP001896">
    <property type="protein sequence ID" value="ADC63953.1"/>
    <property type="molecule type" value="Genomic_DNA"/>
</dbReference>
<evidence type="ECO:0000256" key="1">
    <source>
        <dbReference type="SAM" id="MobiDB-lite"/>
    </source>
</evidence>